<keyword evidence="4" id="KW-1185">Reference proteome</keyword>
<feature type="domain" description="Zinc knuckle CX2CX4HX4C" evidence="2">
    <location>
        <begin position="34"/>
        <end position="79"/>
    </location>
</feature>
<protein>
    <recommendedName>
        <fullName evidence="2">Zinc knuckle CX2CX4HX4C domain-containing protein</fullName>
    </recommendedName>
</protein>
<name>A0A5C7HKT2_9ROSI</name>
<organism evidence="3 4">
    <name type="scientific">Acer yangbiense</name>
    <dbReference type="NCBI Taxonomy" id="1000413"/>
    <lineage>
        <taxon>Eukaryota</taxon>
        <taxon>Viridiplantae</taxon>
        <taxon>Streptophyta</taxon>
        <taxon>Embryophyta</taxon>
        <taxon>Tracheophyta</taxon>
        <taxon>Spermatophyta</taxon>
        <taxon>Magnoliopsida</taxon>
        <taxon>eudicotyledons</taxon>
        <taxon>Gunneridae</taxon>
        <taxon>Pentapetalae</taxon>
        <taxon>rosids</taxon>
        <taxon>malvids</taxon>
        <taxon>Sapindales</taxon>
        <taxon>Sapindaceae</taxon>
        <taxon>Hippocastanoideae</taxon>
        <taxon>Acereae</taxon>
        <taxon>Acer</taxon>
    </lineage>
</organism>
<dbReference type="EMBL" id="VAHF01000008">
    <property type="protein sequence ID" value="TXG56846.1"/>
    <property type="molecule type" value="Genomic_DNA"/>
</dbReference>
<dbReference type="Proteomes" id="UP000323000">
    <property type="component" value="Chromosome 8"/>
</dbReference>
<reference evidence="4" key="1">
    <citation type="journal article" date="2019" name="Gigascience">
        <title>De novo genome assembly of the endangered Acer yangbiense, a plant species with extremely small populations endemic to Yunnan Province, China.</title>
        <authorList>
            <person name="Yang J."/>
            <person name="Wariss H.M."/>
            <person name="Tao L."/>
            <person name="Zhang R."/>
            <person name="Yun Q."/>
            <person name="Hollingsworth P."/>
            <person name="Dao Z."/>
            <person name="Luo G."/>
            <person name="Guo H."/>
            <person name="Ma Y."/>
            <person name="Sun W."/>
        </authorList>
    </citation>
    <scope>NUCLEOTIDE SEQUENCE [LARGE SCALE GENOMIC DNA]</scope>
    <source>
        <strain evidence="4">cv. Malutang</strain>
    </source>
</reference>
<dbReference type="AlphaFoldDB" id="A0A5C7HKT2"/>
<feature type="region of interest" description="Disordered" evidence="1">
    <location>
        <begin position="107"/>
        <end position="146"/>
    </location>
</feature>
<proteinExistence type="predicted"/>
<dbReference type="InterPro" id="IPR025836">
    <property type="entry name" value="Zn_knuckle_CX2CX4HX4C"/>
</dbReference>
<accession>A0A5C7HKT2</accession>
<sequence>MGEFHGGLIGDLVDIDVGSIGECFGKHLKVRVAIDVSKPLKRFLDLSKDGRESLLLLRYEKLPEYCFCYGMTGHSYFECLPRKKGFVRDAGIEFDFGPWMRASNPPGGHKSAFGRRFDRGESSSYRGGKSAGLPLMDSGSNRKGSLWKARHAVELDKD</sequence>
<evidence type="ECO:0000256" key="1">
    <source>
        <dbReference type="SAM" id="MobiDB-lite"/>
    </source>
</evidence>
<dbReference type="OrthoDB" id="1707487at2759"/>
<comment type="caution">
    <text evidence="3">The sequence shown here is derived from an EMBL/GenBank/DDBJ whole genome shotgun (WGS) entry which is preliminary data.</text>
</comment>
<evidence type="ECO:0000313" key="4">
    <source>
        <dbReference type="Proteomes" id="UP000323000"/>
    </source>
</evidence>
<evidence type="ECO:0000259" key="2">
    <source>
        <dbReference type="Pfam" id="PF14392"/>
    </source>
</evidence>
<dbReference type="Pfam" id="PF14392">
    <property type="entry name" value="zf-CCHC_4"/>
    <property type="match status" value="1"/>
</dbReference>
<gene>
    <name evidence="3" type="ORF">EZV62_018159</name>
</gene>
<evidence type="ECO:0000313" key="3">
    <source>
        <dbReference type="EMBL" id="TXG56846.1"/>
    </source>
</evidence>